<dbReference type="InterPro" id="IPR050832">
    <property type="entry name" value="Bact_Acetyltransf"/>
</dbReference>
<dbReference type="Proteomes" id="UP000243807">
    <property type="component" value="Chromosome"/>
</dbReference>
<accession>A0A1P8UKD8</accession>
<dbReference type="CDD" id="cd04301">
    <property type="entry name" value="NAT_SF"/>
    <property type="match status" value="1"/>
</dbReference>
<organism evidence="4 5">
    <name type="scientific">Acidihalobacter ferrooxydans</name>
    <dbReference type="NCBI Taxonomy" id="1765967"/>
    <lineage>
        <taxon>Bacteria</taxon>
        <taxon>Pseudomonadati</taxon>
        <taxon>Pseudomonadota</taxon>
        <taxon>Gammaproteobacteria</taxon>
        <taxon>Chromatiales</taxon>
        <taxon>Ectothiorhodospiraceae</taxon>
        <taxon>Acidihalobacter</taxon>
    </lineage>
</organism>
<gene>
    <name evidence="4" type="ORF">BW247_15345</name>
</gene>
<keyword evidence="2" id="KW-0012">Acyltransferase</keyword>
<protein>
    <submittedName>
        <fullName evidence="4">GNAT family N-acetyltransferase</fullName>
    </submittedName>
</protein>
<dbReference type="EMBL" id="CP019434">
    <property type="protein sequence ID" value="APZ44297.1"/>
    <property type="molecule type" value="Genomic_DNA"/>
</dbReference>
<dbReference type="AlphaFoldDB" id="A0A1P8UKD8"/>
<dbReference type="InterPro" id="IPR016181">
    <property type="entry name" value="Acyl_CoA_acyltransferase"/>
</dbReference>
<dbReference type="STRING" id="1765967.BW247_15345"/>
<evidence type="ECO:0000256" key="2">
    <source>
        <dbReference type="ARBA" id="ARBA00023315"/>
    </source>
</evidence>
<dbReference type="PANTHER" id="PTHR43877:SF2">
    <property type="entry name" value="AMINOALKYLPHOSPHONATE N-ACETYLTRANSFERASE-RELATED"/>
    <property type="match status" value="1"/>
</dbReference>
<keyword evidence="1 4" id="KW-0808">Transferase</keyword>
<dbReference type="Pfam" id="PF00583">
    <property type="entry name" value="Acetyltransf_1"/>
    <property type="match status" value="1"/>
</dbReference>
<dbReference type="Gene3D" id="3.40.630.30">
    <property type="match status" value="1"/>
</dbReference>
<dbReference type="PROSITE" id="PS51186">
    <property type="entry name" value="GNAT"/>
    <property type="match status" value="1"/>
</dbReference>
<feature type="domain" description="N-acetyltransferase" evidence="3">
    <location>
        <begin position="9"/>
        <end position="164"/>
    </location>
</feature>
<keyword evidence="5" id="KW-1185">Reference proteome</keyword>
<evidence type="ECO:0000313" key="4">
    <source>
        <dbReference type="EMBL" id="APZ44297.1"/>
    </source>
</evidence>
<dbReference type="OrthoDB" id="9799601at2"/>
<dbReference type="KEGG" id="afy:BW247_15345"/>
<evidence type="ECO:0000259" key="3">
    <source>
        <dbReference type="PROSITE" id="PS51186"/>
    </source>
</evidence>
<dbReference type="InterPro" id="IPR000182">
    <property type="entry name" value="GNAT_dom"/>
</dbReference>
<reference evidence="4 5" key="1">
    <citation type="submission" date="2017-01" db="EMBL/GenBank/DDBJ databases">
        <title>Draft sequence of Acidihalobacter ferrooxidans strain DSM 14175 (strain V8).</title>
        <authorList>
            <person name="Khaleque H.N."/>
            <person name="Ramsay J.P."/>
            <person name="Murphy R.J.T."/>
            <person name="Kaksonen A.H."/>
            <person name="Boxall N.J."/>
            <person name="Watkin E.L.J."/>
        </authorList>
    </citation>
    <scope>NUCLEOTIDE SEQUENCE [LARGE SCALE GENOMIC DNA]</scope>
    <source>
        <strain evidence="4 5">V8</strain>
    </source>
</reference>
<evidence type="ECO:0000313" key="5">
    <source>
        <dbReference type="Proteomes" id="UP000243807"/>
    </source>
</evidence>
<sequence length="164" mass="17580">MTSDVIGIVEVDLASARHGAALLAMMSGYACDAMGGGVDLSAEVKARLLSQLRGRPDYFGVLAFAGETAVGLVNCFEGFSTFQARPLLNVHDVFVSAQVRGQGLAQRMLAQVESEARRRGCCKLTMEVLEGNAAAQASYRRCGFAPYMLDPALGRALFWEKKLA</sequence>
<dbReference type="GO" id="GO:0016747">
    <property type="term" value="F:acyltransferase activity, transferring groups other than amino-acyl groups"/>
    <property type="evidence" value="ECO:0007669"/>
    <property type="project" value="InterPro"/>
</dbReference>
<name>A0A1P8UKD8_9GAMM</name>
<proteinExistence type="predicted"/>
<evidence type="ECO:0000256" key="1">
    <source>
        <dbReference type="ARBA" id="ARBA00022679"/>
    </source>
</evidence>
<dbReference type="PANTHER" id="PTHR43877">
    <property type="entry name" value="AMINOALKYLPHOSPHONATE N-ACETYLTRANSFERASE-RELATED-RELATED"/>
    <property type="match status" value="1"/>
</dbReference>
<dbReference type="SUPFAM" id="SSF55729">
    <property type="entry name" value="Acyl-CoA N-acyltransferases (Nat)"/>
    <property type="match status" value="1"/>
</dbReference>